<evidence type="ECO:0000313" key="7">
    <source>
        <dbReference type="Proteomes" id="UP000623678"/>
    </source>
</evidence>
<dbReference type="EMBL" id="JACRTD010000001">
    <property type="protein sequence ID" value="MBC8583999.1"/>
    <property type="molecule type" value="Genomic_DNA"/>
</dbReference>
<feature type="compositionally biased region" description="Polar residues" evidence="3">
    <location>
        <begin position="539"/>
        <end position="559"/>
    </location>
</feature>
<dbReference type="Gene3D" id="2.40.30.170">
    <property type="match status" value="1"/>
</dbReference>
<keyword evidence="2" id="KW-0175">Coiled coil</keyword>
<dbReference type="GO" id="GO:1990281">
    <property type="term" value="C:efflux pump complex"/>
    <property type="evidence" value="ECO:0007669"/>
    <property type="project" value="TreeGrafter"/>
</dbReference>
<dbReference type="AlphaFoldDB" id="A0A926EP55"/>
<dbReference type="Pfam" id="PF25989">
    <property type="entry name" value="YknX_C"/>
    <property type="match status" value="1"/>
</dbReference>
<evidence type="ECO:0000259" key="5">
    <source>
        <dbReference type="Pfam" id="PF25989"/>
    </source>
</evidence>
<dbReference type="InterPro" id="IPR058637">
    <property type="entry name" value="YknX-like_C"/>
</dbReference>
<dbReference type="PANTHER" id="PTHR30469">
    <property type="entry name" value="MULTIDRUG RESISTANCE PROTEIN MDTA"/>
    <property type="match status" value="1"/>
</dbReference>
<dbReference type="InterPro" id="IPR006143">
    <property type="entry name" value="RND_pump_MFP"/>
</dbReference>
<evidence type="ECO:0000313" key="6">
    <source>
        <dbReference type="EMBL" id="MBC8583999.1"/>
    </source>
</evidence>
<sequence>MGRLWEKIHTAKLSEKKGMIVSAAIVMAALMISTIVFAAGGGGMGSGGGGMGPGGGGNMGQVEMSESVISVKLQTPERGDLTRTTEFIGKIEPAESVNVYPEISGKVTNIYFDAGETVNKGDLLFEMDDTDAQLSYEMAQVSYEQKVISANTTLGSGYESKVLSAKSSLQTAQQNLSNARYNLREYNDGYDDRLLEAEEEEEEAFAKLQAALEELEEAEKNGEDTTELSKKVAELEVAHNLAQDLVNEYEDDDDATLRSYRTSYKNALASYNSALANYNLVMEGSLEDTQASVEAELKAADLSLEQSAATLEKYKVYAPISGVIETKSVTSYETATANTAAFTISNKDTMTVKFNASADAANALSIGDSITLSKGGNEYTATIIEIDTKADESTGLFPIKARVEENDGTLLTGVAVKVTAATQKAQDAMLIPIDLVYYEEGQPYVFTYSDGKAHRTDIETGMSNSETIVVTSGLTTDSQIITTWHPDLKDGATVKLAQGQDPQDAFIQEPAADQTEPDGEAIKEESVEEPMLDIDDATSVPQVQPSDNTSVSNELDQEG</sequence>
<dbReference type="InterPro" id="IPR058625">
    <property type="entry name" value="MdtA-like_BSH"/>
</dbReference>
<feature type="coiled-coil region" evidence="2">
    <location>
        <begin position="169"/>
        <end position="252"/>
    </location>
</feature>
<feature type="region of interest" description="Disordered" evidence="3">
    <location>
        <begin position="507"/>
        <end position="559"/>
    </location>
</feature>
<dbReference type="Gene3D" id="1.10.287.470">
    <property type="entry name" value="Helix hairpin bin"/>
    <property type="match status" value="1"/>
</dbReference>
<comment type="similarity">
    <text evidence="1">Belongs to the membrane fusion protein (MFP) (TC 8.A.1) family.</text>
</comment>
<dbReference type="Gene3D" id="2.40.420.20">
    <property type="match status" value="1"/>
</dbReference>
<dbReference type="Pfam" id="PF25917">
    <property type="entry name" value="BSH_RND"/>
    <property type="match status" value="1"/>
</dbReference>
<proteinExistence type="inferred from homology"/>
<comment type="caution">
    <text evidence="6">The sequence shown here is derived from an EMBL/GenBank/DDBJ whole genome shotgun (WGS) entry which is preliminary data.</text>
</comment>
<dbReference type="Proteomes" id="UP000623678">
    <property type="component" value="Unassembled WGS sequence"/>
</dbReference>
<dbReference type="NCBIfam" id="TIGR01730">
    <property type="entry name" value="RND_mfp"/>
    <property type="match status" value="1"/>
</dbReference>
<gene>
    <name evidence="6" type="ORF">H8705_00135</name>
</gene>
<evidence type="ECO:0000256" key="3">
    <source>
        <dbReference type="SAM" id="MobiDB-lite"/>
    </source>
</evidence>
<protein>
    <submittedName>
        <fullName evidence="6">Efflux RND transporter periplasmic adaptor subunit</fullName>
    </submittedName>
</protein>
<evidence type="ECO:0000259" key="4">
    <source>
        <dbReference type="Pfam" id="PF25917"/>
    </source>
</evidence>
<dbReference type="RefSeq" id="WP_262393857.1">
    <property type="nucleotide sequence ID" value="NZ_JACRTD010000001.1"/>
</dbReference>
<name>A0A926EP55_9FIRM</name>
<accession>A0A926EP55</accession>
<feature type="domain" description="YknX-like C-terminal permuted SH3-like" evidence="5">
    <location>
        <begin position="430"/>
        <end position="495"/>
    </location>
</feature>
<dbReference type="SUPFAM" id="SSF111369">
    <property type="entry name" value="HlyD-like secretion proteins"/>
    <property type="match status" value="2"/>
</dbReference>
<keyword evidence="7" id="KW-1185">Reference proteome</keyword>
<feature type="compositionally biased region" description="Acidic residues" evidence="3">
    <location>
        <begin position="526"/>
        <end position="536"/>
    </location>
</feature>
<evidence type="ECO:0000256" key="2">
    <source>
        <dbReference type="SAM" id="Coils"/>
    </source>
</evidence>
<reference evidence="6" key="1">
    <citation type="submission" date="2020-08" db="EMBL/GenBank/DDBJ databases">
        <title>Genome public.</title>
        <authorList>
            <person name="Liu C."/>
            <person name="Sun Q."/>
        </authorList>
    </citation>
    <scope>NUCLEOTIDE SEQUENCE</scope>
    <source>
        <strain evidence="6">NSJ-64</strain>
    </source>
</reference>
<dbReference type="Gene3D" id="2.40.50.100">
    <property type="match status" value="2"/>
</dbReference>
<feature type="domain" description="Multidrug resistance protein MdtA-like barrel-sandwich hybrid" evidence="4">
    <location>
        <begin position="96"/>
        <end position="344"/>
    </location>
</feature>
<dbReference type="GO" id="GO:0015562">
    <property type="term" value="F:efflux transmembrane transporter activity"/>
    <property type="evidence" value="ECO:0007669"/>
    <property type="project" value="TreeGrafter"/>
</dbReference>
<organism evidence="6 7">
    <name type="scientific">Youxingia wuxianensis</name>
    <dbReference type="NCBI Taxonomy" id="2763678"/>
    <lineage>
        <taxon>Bacteria</taxon>
        <taxon>Bacillati</taxon>
        <taxon>Bacillota</taxon>
        <taxon>Clostridia</taxon>
        <taxon>Eubacteriales</taxon>
        <taxon>Oscillospiraceae</taxon>
        <taxon>Youxingia</taxon>
    </lineage>
</organism>
<evidence type="ECO:0000256" key="1">
    <source>
        <dbReference type="ARBA" id="ARBA00009477"/>
    </source>
</evidence>